<comment type="caution">
    <text evidence="2">The sequence shown here is derived from an EMBL/GenBank/DDBJ whole genome shotgun (WGS) entry which is preliminary data.</text>
</comment>
<dbReference type="AlphaFoldDB" id="A0A9P7FII8"/>
<evidence type="ECO:0000256" key="1">
    <source>
        <dbReference type="SAM" id="MobiDB-lite"/>
    </source>
</evidence>
<proteinExistence type="predicted"/>
<dbReference type="GeneID" id="64693106"/>
<name>A0A9P7FII8_9AGAM</name>
<gene>
    <name evidence="2" type="ORF">F5147DRAFT_567353</name>
</gene>
<evidence type="ECO:0000313" key="2">
    <source>
        <dbReference type="EMBL" id="KAG2117095.1"/>
    </source>
</evidence>
<accession>A0A9P7FII8</accession>
<dbReference type="RefSeq" id="XP_041297984.1">
    <property type="nucleotide sequence ID" value="XM_041430847.1"/>
</dbReference>
<sequence length="574" mass="64536">MLPHLESIPVDVLSQIAFFTVASAPLTGLGAVLQLLLCSRNLHDALSLKSCPQLYARVFRSRFDLVAHLRRSKLPSPTTTNLALELQRRCAVLRRIRHRHVADHSILPDLWTIYLMLLESDGMNESQLHSAGIAQYIRMLLKRCLGQQGALRDDTARALAISVACLVWSHKFITDMPPEERSQTLSELRPFVTGSSNVPSLYVNSGTRRCPLSLDGSYSRGPEIMSGACIANNCRALVSSIYTREYTLTTPSLLSASIFLTFALKEAIALQVPKHLPQTQAVARPTEHDGPTIEDFFAITRRRTPLVADSGHQSSSREPFADRAGRKMRASRSLAHDEEFYRIAHRLGLPDDTWELRSCIGLLSGTWEGTYITRLKPPQTSPTSFCRCPSQKSDPTVLPDFVSRHPIQCRLEEHLCFTPCIPLPSVAQNGDFGESAFKHLFMNDSNEFSDATGSSSKHRYELFRPTDSSENHRDPRHALDVVITGETPRRLEATWGAFIFFGRIRLSDGLVTLTRKPKYSGDEGRGTWIFEGYIHNRRSFVGRWRSFGVSERESLRGIFSLTKVDDPPSHYCRL</sequence>
<protein>
    <submittedName>
        <fullName evidence="2">Uncharacterized protein</fullName>
    </submittedName>
</protein>
<dbReference type="EMBL" id="JABBWM010000005">
    <property type="protein sequence ID" value="KAG2117095.1"/>
    <property type="molecule type" value="Genomic_DNA"/>
</dbReference>
<keyword evidence="3" id="KW-1185">Reference proteome</keyword>
<reference evidence="2" key="1">
    <citation type="journal article" date="2020" name="New Phytol.">
        <title>Comparative genomics reveals dynamic genome evolution in host specialist ectomycorrhizal fungi.</title>
        <authorList>
            <person name="Lofgren L.A."/>
            <person name="Nguyen N.H."/>
            <person name="Vilgalys R."/>
            <person name="Ruytinx J."/>
            <person name="Liao H.L."/>
            <person name="Branco S."/>
            <person name="Kuo A."/>
            <person name="LaButti K."/>
            <person name="Lipzen A."/>
            <person name="Andreopoulos W."/>
            <person name="Pangilinan J."/>
            <person name="Riley R."/>
            <person name="Hundley H."/>
            <person name="Na H."/>
            <person name="Barry K."/>
            <person name="Grigoriev I.V."/>
            <person name="Stajich J.E."/>
            <person name="Kennedy P.G."/>
        </authorList>
    </citation>
    <scope>NUCLEOTIDE SEQUENCE</scope>
    <source>
        <strain evidence="2">FC423</strain>
    </source>
</reference>
<evidence type="ECO:0000313" key="3">
    <source>
        <dbReference type="Proteomes" id="UP000823399"/>
    </source>
</evidence>
<dbReference type="Proteomes" id="UP000823399">
    <property type="component" value="Unassembled WGS sequence"/>
</dbReference>
<dbReference type="OrthoDB" id="3007819at2759"/>
<organism evidence="2 3">
    <name type="scientific">Suillus discolor</name>
    <dbReference type="NCBI Taxonomy" id="1912936"/>
    <lineage>
        <taxon>Eukaryota</taxon>
        <taxon>Fungi</taxon>
        <taxon>Dikarya</taxon>
        <taxon>Basidiomycota</taxon>
        <taxon>Agaricomycotina</taxon>
        <taxon>Agaricomycetes</taxon>
        <taxon>Agaricomycetidae</taxon>
        <taxon>Boletales</taxon>
        <taxon>Suillineae</taxon>
        <taxon>Suillaceae</taxon>
        <taxon>Suillus</taxon>
    </lineage>
</organism>
<feature type="region of interest" description="Disordered" evidence="1">
    <location>
        <begin position="307"/>
        <end position="327"/>
    </location>
</feature>